<evidence type="ECO:0000256" key="1">
    <source>
        <dbReference type="ARBA" id="ARBA00004141"/>
    </source>
</evidence>
<accession>A0A1F7IVC3</accession>
<proteinExistence type="predicted"/>
<evidence type="ECO:0000256" key="5">
    <source>
        <dbReference type="SAM" id="Phobius"/>
    </source>
</evidence>
<feature type="transmembrane region" description="Helical" evidence="5">
    <location>
        <begin position="79"/>
        <end position="103"/>
    </location>
</feature>
<dbReference type="Proteomes" id="UP000177141">
    <property type="component" value="Unassembled WGS sequence"/>
</dbReference>
<dbReference type="GO" id="GO:0005886">
    <property type="term" value="C:plasma membrane"/>
    <property type="evidence" value="ECO:0007669"/>
    <property type="project" value="TreeGrafter"/>
</dbReference>
<feature type="transmembrane region" description="Helical" evidence="5">
    <location>
        <begin position="12"/>
        <end position="29"/>
    </location>
</feature>
<evidence type="ECO:0008006" key="8">
    <source>
        <dbReference type="Google" id="ProtNLM"/>
    </source>
</evidence>
<dbReference type="GO" id="GO:0009247">
    <property type="term" value="P:glycolipid biosynthetic process"/>
    <property type="evidence" value="ECO:0007669"/>
    <property type="project" value="TreeGrafter"/>
</dbReference>
<name>A0A1F7IVC3_9BACT</name>
<gene>
    <name evidence="6" type="ORF">A3A93_06030</name>
</gene>
<feature type="transmembrane region" description="Helical" evidence="5">
    <location>
        <begin position="109"/>
        <end position="127"/>
    </location>
</feature>
<comment type="subcellular location">
    <subcellularLocation>
        <location evidence="1">Membrane</location>
        <topology evidence="1">Multi-pass membrane protein</topology>
    </subcellularLocation>
</comment>
<feature type="transmembrane region" description="Helical" evidence="5">
    <location>
        <begin position="311"/>
        <end position="329"/>
    </location>
</feature>
<dbReference type="Gene3D" id="1.10.357.140">
    <property type="entry name" value="UbiA prenyltransferase"/>
    <property type="match status" value="1"/>
</dbReference>
<evidence type="ECO:0000313" key="6">
    <source>
        <dbReference type="EMBL" id="OGK47316.1"/>
    </source>
</evidence>
<dbReference type="Pfam" id="PF01040">
    <property type="entry name" value="UbiA"/>
    <property type="match status" value="1"/>
</dbReference>
<dbReference type="STRING" id="1802061.A3A93_06030"/>
<dbReference type="PANTHER" id="PTHR11048:SF5">
    <property type="entry name" value="DECAPRENYL-PHOSPHATE PHOSPHORIBOSYLTRANSFERASE"/>
    <property type="match status" value="1"/>
</dbReference>
<feature type="transmembrane region" description="Helical" evidence="5">
    <location>
        <begin position="159"/>
        <end position="177"/>
    </location>
</feature>
<feature type="transmembrane region" description="Helical" evidence="5">
    <location>
        <begin position="201"/>
        <end position="220"/>
    </location>
</feature>
<dbReference type="InterPro" id="IPR000537">
    <property type="entry name" value="UbiA_prenyltransferase"/>
</dbReference>
<evidence type="ECO:0000313" key="7">
    <source>
        <dbReference type="Proteomes" id="UP000177141"/>
    </source>
</evidence>
<dbReference type="AlphaFoldDB" id="A0A1F7IVC3"/>
<evidence type="ECO:0000256" key="2">
    <source>
        <dbReference type="ARBA" id="ARBA00022692"/>
    </source>
</evidence>
<feature type="transmembrane region" description="Helical" evidence="5">
    <location>
        <begin position="41"/>
        <end position="59"/>
    </location>
</feature>
<protein>
    <recommendedName>
        <fullName evidence="8">Decaprenyl-phosphate phosphoribosyltransferase</fullName>
    </recommendedName>
</protein>
<keyword evidence="3 5" id="KW-1133">Transmembrane helix</keyword>
<reference evidence="6 7" key="1">
    <citation type="journal article" date="2016" name="Nat. Commun.">
        <title>Thousands of microbial genomes shed light on interconnected biogeochemical processes in an aquifer system.</title>
        <authorList>
            <person name="Anantharaman K."/>
            <person name="Brown C.T."/>
            <person name="Hug L.A."/>
            <person name="Sharon I."/>
            <person name="Castelle C.J."/>
            <person name="Probst A.J."/>
            <person name="Thomas B.C."/>
            <person name="Singh A."/>
            <person name="Wilkins M.J."/>
            <person name="Karaoz U."/>
            <person name="Brodie E.L."/>
            <person name="Williams K.H."/>
            <person name="Hubbard S.S."/>
            <person name="Banfield J.F."/>
        </authorList>
    </citation>
    <scope>NUCLEOTIDE SEQUENCE [LARGE SCALE GENOMIC DNA]</scope>
</reference>
<evidence type="ECO:0000256" key="4">
    <source>
        <dbReference type="ARBA" id="ARBA00023136"/>
    </source>
</evidence>
<dbReference type="InterPro" id="IPR039653">
    <property type="entry name" value="Prenyltransferase"/>
</dbReference>
<dbReference type="CDD" id="cd13963">
    <property type="entry name" value="PT_UbiA_2"/>
    <property type="match status" value="1"/>
</dbReference>
<dbReference type="EMBL" id="MGAL01000034">
    <property type="protein sequence ID" value="OGK47316.1"/>
    <property type="molecule type" value="Genomic_DNA"/>
</dbReference>
<dbReference type="GO" id="GO:0016765">
    <property type="term" value="F:transferase activity, transferring alkyl or aryl (other than methyl) groups"/>
    <property type="evidence" value="ECO:0007669"/>
    <property type="project" value="InterPro"/>
</dbReference>
<keyword evidence="4 5" id="KW-0472">Membrane</keyword>
<organism evidence="6 7">
    <name type="scientific">Candidatus Roizmanbacteria bacterium RIFCSPLOWO2_01_FULL_38_12</name>
    <dbReference type="NCBI Taxonomy" id="1802061"/>
    <lineage>
        <taxon>Bacteria</taxon>
        <taxon>Candidatus Roizmaniibacteriota</taxon>
    </lineage>
</organism>
<dbReference type="InterPro" id="IPR044878">
    <property type="entry name" value="UbiA_sf"/>
</dbReference>
<evidence type="ECO:0000256" key="3">
    <source>
        <dbReference type="ARBA" id="ARBA00022989"/>
    </source>
</evidence>
<sequence>MKKKLLVYARALRVNQWIKNLIVFAPILFTGKLFDPRLFTQSTYAFLIFCLLSSTSYILNDIIDYNYDKKHPMKKYRPIASGAITIPQATFIVFILTVISLLISLSFSISFFFLAVIFLLLHFFYSLYLKRYPVVDIFTISLSFVLRTWGGVVATGYHVPIWLIMTIFFISLFMATIKRHAELVTQGEGTRISLYRYKNHLLYFMATTFASLTIVSYAMYTYTLYIDPSQQTIFRDNSVCDRLYMSAEDVDECEEQDIIRIIPELFPNLEARKLMMITIPFVVYGIARYAQLLYEREEGERPEKIITTDKPLLATIFLWTTAIVLLIYIL</sequence>
<comment type="caution">
    <text evidence="6">The sequence shown here is derived from an EMBL/GenBank/DDBJ whole genome shotgun (WGS) entry which is preliminary data.</text>
</comment>
<dbReference type="PANTHER" id="PTHR11048">
    <property type="entry name" value="PRENYLTRANSFERASES"/>
    <property type="match status" value="1"/>
</dbReference>
<keyword evidence="2 5" id="KW-0812">Transmembrane</keyword>